<dbReference type="FunCoup" id="I2H540">
    <property type="interactions" value="46"/>
</dbReference>
<gene>
    <name evidence="2" type="primary">TBLA0E04380</name>
    <name evidence="2" type="ORF">TBLA_0E04380</name>
</gene>
<evidence type="ECO:0000313" key="2">
    <source>
        <dbReference type="EMBL" id="CCH61492.1"/>
    </source>
</evidence>
<dbReference type="GO" id="GO:0034497">
    <property type="term" value="P:protein localization to phagophore assembly site"/>
    <property type="evidence" value="ECO:0007669"/>
    <property type="project" value="EnsemblFungi"/>
</dbReference>
<dbReference type="Proteomes" id="UP000002866">
    <property type="component" value="Chromosome 5"/>
</dbReference>
<dbReference type="GO" id="GO:1990072">
    <property type="term" value="C:TRAPPIII protein complex"/>
    <property type="evidence" value="ECO:0007669"/>
    <property type="project" value="EnsemblFungi"/>
</dbReference>
<organism evidence="2 3">
    <name type="scientific">Henningerozyma blattae (strain ATCC 34711 / CBS 6284 / DSM 70876 / NBRC 10599 / NRRL Y-10934 / UCD 77-7)</name>
    <name type="common">Yeast</name>
    <name type="synonym">Tetrapisispora blattae</name>
    <dbReference type="NCBI Taxonomy" id="1071380"/>
    <lineage>
        <taxon>Eukaryota</taxon>
        <taxon>Fungi</taxon>
        <taxon>Dikarya</taxon>
        <taxon>Ascomycota</taxon>
        <taxon>Saccharomycotina</taxon>
        <taxon>Saccharomycetes</taxon>
        <taxon>Saccharomycetales</taxon>
        <taxon>Saccharomycetaceae</taxon>
        <taxon>Henningerozyma</taxon>
    </lineage>
</organism>
<dbReference type="EMBL" id="HE806320">
    <property type="protein sequence ID" value="CCH61492.1"/>
    <property type="molecule type" value="Genomic_DNA"/>
</dbReference>
<feature type="compositionally biased region" description="Low complexity" evidence="1">
    <location>
        <begin position="133"/>
        <end position="143"/>
    </location>
</feature>
<feature type="compositionally biased region" description="Polar residues" evidence="1">
    <location>
        <begin position="852"/>
        <end position="880"/>
    </location>
</feature>
<dbReference type="GO" id="GO:0000407">
    <property type="term" value="C:phagophore assembly site"/>
    <property type="evidence" value="ECO:0007669"/>
    <property type="project" value="EnsemblFungi"/>
</dbReference>
<dbReference type="GO" id="GO:0006888">
    <property type="term" value="P:endoplasmic reticulum to Golgi vesicle-mediated transport"/>
    <property type="evidence" value="ECO:0007669"/>
    <property type="project" value="EnsemblFungi"/>
</dbReference>
<feature type="region of interest" description="Disordered" evidence="1">
    <location>
        <begin position="852"/>
        <end position="889"/>
    </location>
</feature>
<dbReference type="OMA" id="KLADWSM"/>
<evidence type="ECO:0000313" key="3">
    <source>
        <dbReference type="Proteomes" id="UP000002866"/>
    </source>
</evidence>
<dbReference type="eggNOG" id="KOG1938">
    <property type="taxonomic scope" value="Eukaryota"/>
</dbReference>
<dbReference type="GO" id="GO:0031410">
    <property type="term" value="C:cytoplasmic vesicle"/>
    <property type="evidence" value="ECO:0007669"/>
    <property type="project" value="EnsemblFungi"/>
</dbReference>
<name>I2H540_HENB6</name>
<feature type="region of interest" description="Disordered" evidence="1">
    <location>
        <begin position="174"/>
        <end position="196"/>
    </location>
</feature>
<dbReference type="AlphaFoldDB" id="I2H540"/>
<dbReference type="HOGENOM" id="CLU_015504_0_0_1"/>
<dbReference type="GO" id="GO:0071255">
    <property type="term" value="P:Cvt vesicle assembly"/>
    <property type="evidence" value="ECO:0007669"/>
    <property type="project" value="EnsemblFungi"/>
</dbReference>
<dbReference type="GeneID" id="14496565"/>
<reference evidence="2 3" key="1">
    <citation type="journal article" date="2011" name="Proc. Natl. Acad. Sci. U.S.A.">
        <title>Evolutionary erosion of yeast sex chromosomes by mating-type switching accidents.</title>
        <authorList>
            <person name="Gordon J.L."/>
            <person name="Armisen D."/>
            <person name="Proux-Wera E."/>
            <person name="Oheigeartaigh S.S."/>
            <person name="Byrne K.P."/>
            <person name="Wolfe K.H."/>
        </authorList>
    </citation>
    <scope>NUCLEOTIDE SEQUENCE [LARGE SCALE GENOMIC DNA]</scope>
    <source>
        <strain evidence="3">ATCC 34711 / CBS 6284 / DSM 70876 / NBRC 10599 / NRRL Y-10934 / UCD 77-7</strain>
    </source>
</reference>
<feature type="region of interest" description="Disordered" evidence="1">
    <location>
        <begin position="133"/>
        <end position="152"/>
    </location>
</feature>
<protein>
    <submittedName>
        <fullName evidence="2">Uncharacterized protein</fullName>
    </submittedName>
</protein>
<feature type="compositionally biased region" description="Basic residues" evidence="1">
    <location>
        <begin position="176"/>
        <end position="188"/>
    </location>
</feature>
<dbReference type="STRING" id="1071380.I2H540"/>
<dbReference type="GO" id="GO:0051321">
    <property type="term" value="P:meiotic cell cycle"/>
    <property type="evidence" value="ECO:0007669"/>
    <property type="project" value="EnsemblFungi"/>
</dbReference>
<dbReference type="KEGG" id="tbl:TBLA_0E04380"/>
<dbReference type="InParanoid" id="I2H540"/>
<dbReference type="Pfam" id="PF12739">
    <property type="entry name" value="TRAPPC-Trs85"/>
    <property type="match status" value="1"/>
</dbReference>
<dbReference type="InterPro" id="IPR024420">
    <property type="entry name" value="TRAPP_III_complex_Trs85"/>
</dbReference>
<dbReference type="GO" id="GO:0000425">
    <property type="term" value="P:pexophagy"/>
    <property type="evidence" value="ECO:0007669"/>
    <property type="project" value="EnsemblFungi"/>
</dbReference>
<keyword evidence="3" id="KW-1185">Reference proteome</keyword>
<evidence type="ECO:0000256" key="1">
    <source>
        <dbReference type="SAM" id="MobiDB-lite"/>
    </source>
</evidence>
<sequence length="889" mass="102376">MPFSYENYMNLLFHLDRTNEEIPTDIAKRIVQNSIAPLISVTATPELDKHVQDSYNIDSLYMLLRYFGGCISDRDQYHEPHHQHPNELDHKNELHAALISPDTSITETPDTSMDMLIDNSMNTLTKEETIISTTTGTPTPTILASPTTENTITKPHNKTTTIKKNTKEHYTTTHNYTHHHRQKTRKRSNSLFQRDSTQSQYIRFTKPIPDLVNTRDPTDSLFDHQSLETLLKGYLKIIETNTTPDMPHNALKKSLYHRFFSMTVTSTTNLCPFESFDHPIVSLLSIDLTLNQNYDTAKEMLIKFKNIHSKTPNFPVYLNINDILPVFLLCYDASSPEQLDIAKKISTKIKKQLFFESILLPLWNDKIYNNDKFVKLHEPMMSSVDETLYFLQQYLQKNSCVTDNKLPLSLVKYIYEMIANLSVNLIIPFMQRKIRFWDETILQPRKSIFRNKLFKSFMNRNSNVSSSTGTSSSEISNSISKHHHSLLTKDSNGHEYFSALSTEFQLRKLADWSMMVSDFKTAYTTYESLSRDLENTSKYMASCLEWWAVSILMGAQNIVTAKMLKNDVDPLIESALESYEKPLPPVPNSRLPSNNINSLNSRSSISSATKAEVSLIENNHTIRSYEIRCMLLLSELFLSLSDTWTSTPYALRYLETILSDYKLGPCSQTILWERLSFCYDLRVDPRIKRKPTITNINKGTKATGSEASHSSIKEVNEKYRNDGKQEKYSIDRKNSLIIDVNSNEEYDCGYDILSDGFTRKRKAAFFKLIAAKKWSEQKQWRQLDWCLKDIENVYKEVGFSDRKDLILIKLKDQLNKYYIKNNIKCTKEDSRSIDMELDSKITQDVQASPATATVKTSVGSTDTSNTNLINDSQANSLQSSKIDHEITFP</sequence>
<dbReference type="GO" id="GO:0034727">
    <property type="term" value="P:piecemeal microautophagy of the nucleus"/>
    <property type="evidence" value="ECO:0007669"/>
    <property type="project" value="EnsemblFungi"/>
</dbReference>
<proteinExistence type="predicted"/>
<dbReference type="RefSeq" id="XP_004181011.1">
    <property type="nucleotide sequence ID" value="XM_004180963.1"/>
</dbReference>
<dbReference type="OrthoDB" id="203724at2759"/>
<dbReference type="PANTHER" id="PTHR12975:SF6">
    <property type="entry name" value="TRAFFICKING PROTEIN PARTICLE COMPLEX SUBUNIT 8"/>
    <property type="match status" value="1"/>
</dbReference>
<accession>I2H540</accession>
<dbReference type="PANTHER" id="PTHR12975">
    <property type="entry name" value="TRANSPORT PROTEIN TRAPP"/>
    <property type="match status" value="1"/>
</dbReference>